<dbReference type="Pfam" id="PF01583">
    <property type="entry name" value="APS_kinase"/>
    <property type="match status" value="1"/>
</dbReference>
<name>A0ABS0J5B4_9BACT</name>
<evidence type="ECO:0000259" key="2">
    <source>
        <dbReference type="Pfam" id="PF01583"/>
    </source>
</evidence>
<feature type="domain" description="APS kinase" evidence="2">
    <location>
        <begin position="8"/>
        <end position="151"/>
    </location>
</feature>
<evidence type="ECO:0000313" key="4">
    <source>
        <dbReference type="Proteomes" id="UP001194469"/>
    </source>
</evidence>
<gene>
    <name evidence="3" type="ORF">FVW20_09135</name>
</gene>
<keyword evidence="3" id="KW-0418">Kinase</keyword>
<keyword evidence="1 3" id="KW-0808">Transferase</keyword>
<protein>
    <submittedName>
        <fullName evidence="3">Adenylyl-sulfate kinase</fullName>
        <ecNumber evidence="3">2.7.1.25</ecNumber>
    </submittedName>
</protein>
<comment type="caution">
    <text evidence="3">The sequence shown here is derived from an EMBL/GenBank/DDBJ whole genome shotgun (WGS) entry which is preliminary data.</text>
</comment>
<keyword evidence="4" id="KW-1185">Reference proteome</keyword>
<dbReference type="PANTHER" id="PTHR42700:SF1">
    <property type="entry name" value="SULFATE ADENYLYLTRANSFERASE"/>
    <property type="match status" value="1"/>
</dbReference>
<dbReference type="InterPro" id="IPR027417">
    <property type="entry name" value="P-loop_NTPase"/>
</dbReference>
<dbReference type="Gene3D" id="3.40.50.300">
    <property type="entry name" value="P-loop containing nucleotide triphosphate hydrolases"/>
    <property type="match status" value="1"/>
</dbReference>
<organism evidence="3 4">
    <name type="scientific">Nitratidesulfovibrio oxamicus</name>
    <dbReference type="NCBI Taxonomy" id="32016"/>
    <lineage>
        <taxon>Bacteria</taxon>
        <taxon>Pseudomonadati</taxon>
        <taxon>Thermodesulfobacteriota</taxon>
        <taxon>Desulfovibrionia</taxon>
        <taxon>Desulfovibrionales</taxon>
        <taxon>Desulfovibrionaceae</taxon>
        <taxon>Nitratidesulfovibrio</taxon>
    </lineage>
</organism>
<accession>A0ABS0J5B4</accession>
<dbReference type="EMBL" id="VRYY01000232">
    <property type="protein sequence ID" value="MBG3877171.1"/>
    <property type="molecule type" value="Genomic_DNA"/>
</dbReference>
<dbReference type="GO" id="GO:0004020">
    <property type="term" value="F:adenylylsulfate kinase activity"/>
    <property type="evidence" value="ECO:0007669"/>
    <property type="project" value="UniProtKB-EC"/>
</dbReference>
<dbReference type="RefSeq" id="WP_196609174.1">
    <property type="nucleotide sequence ID" value="NZ_VRYY01000232.1"/>
</dbReference>
<dbReference type="InterPro" id="IPR050512">
    <property type="entry name" value="Sulf_AdTrans/APS_kinase"/>
</dbReference>
<dbReference type="NCBIfam" id="NF004041">
    <property type="entry name" value="PRK05541.1"/>
    <property type="match status" value="1"/>
</dbReference>
<evidence type="ECO:0000256" key="1">
    <source>
        <dbReference type="ARBA" id="ARBA00022679"/>
    </source>
</evidence>
<dbReference type="InterPro" id="IPR059117">
    <property type="entry name" value="APS_kinase_dom"/>
</dbReference>
<reference evidence="3 4" key="1">
    <citation type="submission" date="2019-08" db="EMBL/GenBank/DDBJ databases">
        <authorList>
            <person name="Luo N."/>
        </authorList>
    </citation>
    <scope>NUCLEOTIDE SEQUENCE [LARGE SCALE GENOMIC DNA]</scope>
    <source>
        <strain evidence="3 4">NCIMB 9442</strain>
    </source>
</reference>
<dbReference type="SUPFAM" id="SSF52540">
    <property type="entry name" value="P-loop containing nucleoside triphosphate hydrolases"/>
    <property type="match status" value="1"/>
</dbReference>
<dbReference type="Proteomes" id="UP001194469">
    <property type="component" value="Unassembled WGS sequence"/>
</dbReference>
<dbReference type="EC" id="2.7.1.25" evidence="3"/>
<proteinExistence type="predicted"/>
<dbReference type="PANTHER" id="PTHR42700">
    <property type="entry name" value="SULFATE ADENYLYLTRANSFERASE"/>
    <property type="match status" value="1"/>
</dbReference>
<evidence type="ECO:0000313" key="3">
    <source>
        <dbReference type="EMBL" id="MBG3877171.1"/>
    </source>
</evidence>
<sequence>MTAQHSGGRVIWITGFSGAGKTTLARALMPCLGERAVLLDGDELREVLDAARCGFDRESRQRLAFTYARMARMLALQGFTVVVATISLFHDLHAWNREHLPGYLEVWLDVPEEERRRRDPKGLYAAAANGQVRDMACERMVEVPREPHLTLRFGEHGDVGASARAVLEMLDLSDMAELPGRRDAPPGTASGSGGA</sequence>